<dbReference type="InterPro" id="IPR007278">
    <property type="entry name" value="DUF397"/>
</dbReference>
<keyword evidence="3" id="KW-1185">Reference proteome</keyword>
<evidence type="ECO:0000313" key="3">
    <source>
        <dbReference type="Proteomes" id="UP000249341"/>
    </source>
</evidence>
<comment type="caution">
    <text evidence="2">The sequence shown here is derived from an EMBL/GenBank/DDBJ whole genome shotgun (WGS) entry which is preliminary data.</text>
</comment>
<dbReference type="AlphaFoldDB" id="A0A327ZJA9"/>
<sequence>MSESIIWQRSSHCADNACLEIALRDDEVLIRNNSRPEQVVIATREEWEALVAGVDAGDFRV</sequence>
<dbReference type="Pfam" id="PF04149">
    <property type="entry name" value="DUF397"/>
    <property type="match status" value="1"/>
</dbReference>
<name>A0A327ZJA9_9ACTN</name>
<accession>A0A327ZJA9</accession>
<gene>
    <name evidence="2" type="ORF">B0I29_102565</name>
</gene>
<reference evidence="2 3" key="1">
    <citation type="submission" date="2018-06" db="EMBL/GenBank/DDBJ databases">
        <title>Genomic Encyclopedia of Type Strains, Phase III (KMG-III): the genomes of soil and plant-associated and newly described type strains.</title>
        <authorList>
            <person name="Whitman W."/>
        </authorList>
    </citation>
    <scope>NUCLEOTIDE SEQUENCE [LARGE SCALE GENOMIC DNA]</scope>
    <source>
        <strain evidence="2 3">CGMCC 4.7090</strain>
    </source>
</reference>
<proteinExistence type="predicted"/>
<organism evidence="2 3">
    <name type="scientific">Actinoplanes lutulentus</name>
    <dbReference type="NCBI Taxonomy" id="1287878"/>
    <lineage>
        <taxon>Bacteria</taxon>
        <taxon>Bacillati</taxon>
        <taxon>Actinomycetota</taxon>
        <taxon>Actinomycetes</taxon>
        <taxon>Micromonosporales</taxon>
        <taxon>Micromonosporaceae</taxon>
        <taxon>Actinoplanes</taxon>
    </lineage>
</organism>
<dbReference type="RefSeq" id="WP_111647865.1">
    <property type="nucleotide sequence ID" value="NZ_JACHWI010000003.1"/>
</dbReference>
<evidence type="ECO:0000313" key="2">
    <source>
        <dbReference type="EMBL" id="RAK42739.1"/>
    </source>
</evidence>
<dbReference type="EMBL" id="QLMJ01000002">
    <property type="protein sequence ID" value="RAK42739.1"/>
    <property type="molecule type" value="Genomic_DNA"/>
</dbReference>
<feature type="domain" description="DUF397" evidence="1">
    <location>
        <begin position="7"/>
        <end position="54"/>
    </location>
</feature>
<protein>
    <submittedName>
        <fullName evidence="2">Uncharacterized protein DUF397</fullName>
    </submittedName>
</protein>
<evidence type="ECO:0000259" key="1">
    <source>
        <dbReference type="Pfam" id="PF04149"/>
    </source>
</evidence>
<dbReference type="Proteomes" id="UP000249341">
    <property type="component" value="Unassembled WGS sequence"/>
</dbReference>
<dbReference type="OrthoDB" id="3298239at2"/>